<keyword evidence="2" id="KW-1185">Reference proteome</keyword>
<name>A0ABW1EQC3_9BACT</name>
<sequence>MKVSGSILQVVYFISVAGMIGCTGGGTVSVPPPPGPNAVIFVAQPPTSLAVNASASLVAAATYTNIAVAGENTAVTWSVACGSAGACGAFSSNADAAGITYTAPAVVPSGGVVTVTATSVADGSKSVSTAIKIVPPIPVSVTFFAPPPASMQVGSSFGLNAAIANDVTANPQVKWTVACSSIACGSFAPATTYSEAATTYTAPATVPSDGSVTVTATSVTDTTKSVSTNIVITPAASTLANGTYVFQISGQTGITSSFITGVFTASNGVVTGGEQDWAYLTSDADDNTIPATMFQSISGGSYATTPDGNLEVSLQVGPGQIETLEGTLASGAKGFVNGLNGALANGTLERQTSIAPPSGGYAVSLFGSDKFTDATWMGGVLNVDSAGGISGNGSILDVIDSYASFGGTQTIGASTVSAPDANGRVQIALQPSASSPLPTLYLAGYVVDSSHIRLVEVSDTDETNNFNGVLGGVALGQGASTGTFSAASIAGSSYVFGAQGSDARGPLQIAGVLTPKADGSVTGTLNWNDGSGSAAQAPETFTGSYTVDPTGRMTLTNLSDGSAFNYSLRFYLTSGGALLLSSDSSDIFNGEAFLQQSAAFTAASFNGNYGLNAMIYGTNLLQNVEAMSVVGPITAVAGGGSVAVSGYADAGVGNADFAIAGSFMPSSNGVLTGTLTGLAPSAPTLSQGFSLYLVDPTQGILIGTDSSFALGRVELSQ</sequence>
<reference evidence="2" key="1">
    <citation type="journal article" date="2019" name="Int. J. Syst. Evol. Microbiol.">
        <title>The Global Catalogue of Microorganisms (GCM) 10K type strain sequencing project: providing services to taxonomists for standard genome sequencing and annotation.</title>
        <authorList>
            <consortium name="The Broad Institute Genomics Platform"/>
            <consortium name="The Broad Institute Genome Sequencing Center for Infectious Disease"/>
            <person name="Wu L."/>
            <person name="Ma J."/>
        </authorList>
    </citation>
    <scope>NUCLEOTIDE SEQUENCE [LARGE SCALE GENOMIC DNA]</scope>
    <source>
        <strain evidence="2">JCM 4087</strain>
    </source>
</reference>
<protein>
    <submittedName>
        <fullName evidence="1">Uncharacterized protein</fullName>
    </submittedName>
</protein>
<dbReference type="RefSeq" id="WP_263341830.1">
    <property type="nucleotide sequence ID" value="NZ_JAGSYH010000008.1"/>
</dbReference>
<dbReference type="PROSITE" id="PS51257">
    <property type="entry name" value="PROKAR_LIPOPROTEIN"/>
    <property type="match status" value="1"/>
</dbReference>
<dbReference type="EMBL" id="JBHSPH010000020">
    <property type="protein sequence ID" value="MFC5865480.1"/>
    <property type="molecule type" value="Genomic_DNA"/>
</dbReference>
<dbReference type="Proteomes" id="UP001596091">
    <property type="component" value="Unassembled WGS sequence"/>
</dbReference>
<gene>
    <name evidence="1" type="ORF">ACFPT7_24455</name>
</gene>
<comment type="caution">
    <text evidence="1">The sequence shown here is derived from an EMBL/GenBank/DDBJ whole genome shotgun (WGS) entry which is preliminary data.</text>
</comment>
<evidence type="ECO:0000313" key="1">
    <source>
        <dbReference type="EMBL" id="MFC5865480.1"/>
    </source>
</evidence>
<accession>A0ABW1EQC3</accession>
<evidence type="ECO:0000313" key="2">
    <source>
        <dbReference type="Proteomes" id="UP001596091"/>
    </source>
</evidence>
<proteinExistence type="predicted"/>
<organism evidence="1 2">
    <name type="scientific">Acidicapsa dinghuensis</name>
    <dbReference type="NCBI Taxonomy" id="2218256"/>
    <lineage>
        <taxon>Bacteria</taxon>
        <taxon>Pseudomonadati</taxon>
        <taxon>Acidobacteriota</taxon>
        <taxon>Terriglobia</taxon>
        <taxon>Terriglobales</taxon>
        <taxon>Acidobacteriaceae</taxon>
        <taxon>Acidicapsa</taxon>
    </lineage>
</organism>